<dbReference type="Pfam" id="PF14959">
    <property type="entry name" value="GSAP-16"/>
    <property type="match status" value="1"/>
</dbReference>
<dbReference type="EMBL" id="VFQX01000023">
    <property type="protein sequence ID" value="KAF0979732.1"/>
    <property type="molecule type" value="Genomic_DNA"/>
</dbReference>
<dbReference type="PANTHER" id="PTHR13630:SF1">
    <property type="entry name" value="GAMMA-SECRETASE-ACTIVATING PROTEIN"/>
    <property type="match status" value="1"/>
</dbReference>
<feature type="compositionally biased region" description="Low complexity" evidence="1">
    <location>
        <begin position="183"/>
        <end position="215"/>
    </location>
</feature>
<dbReference type="VEuPathDB" id="AmoebaDB:NF0080590"/>
<dbReference type="VEuPathDB" id="AmoebaDB:FDP41_001400"/>
<sequence length="1360" mass="155837">MLKFQEVFALFGGSNSLGHQLSTTLIPAPSAQLGSIGGGGILTTTITTEENVNFSSSPLSDHQIQQASNVLISNHYTNETRNSETTKLSPSLTLDGSEVMNTNNLSNPGENPNNEPNSNLLLSEDSNLGRFSNTNNNISSVASTEEDHQVQSHGFESAQQKPPTNRRIRSEEIVITTNNTDTSSESQIVISSEEHQQQQQQSSIMSSSDSQQQQQHLKSSKRKRISYYVVGQERANLFLIARDDLLQEKTCIELVEFPLLNKTQGNNNMTNSNSNLLNGSTDGNNTGDRKIIYIHNTKMKCLYASISHQRNLLAFTHFFVSNNQIHFQIFIVEINSMLSASDLKSEDSISNFQKQQNRYVFSPPQTSDSIFHCVQFIHPPQTADSNVSFDTKSCRFFLVTEKQSIRMFNISITESSSNFFINIFKKNQQSSINIEELVIFVKHFVWWQYDPVRSLLYYMLVREDMNNSRDAHEILNNELRKTNCSLRCISISEKKPNQLFECLIPVNIHRSLLSDSPKMKSDIIRMPWRSGPSSHDINSHFQIIRLENNGICLCQQQPKFSNNLPDNYIDTVIFILHHKKKMHFSVPVPARYSRKHPRLFFGSCRDTVIVYLPGWYLQIIDCSKDHEPWPLMNFIGPDTVPHLTHPIAESKSKGKKIEQALSLYSLSNSTNYVLDLSRGYLYNYDFNLDNMLNWIVRLKKHQFITHQNFCDYDSVNIRKITIQFLHLAITHFRNHIFTDRIVRTLCEPFKTNCGMCDEFLTLVDDEVLFMEYLIGAGYMELQAIIHSSSTQGSTASTSVPDKEFLRHIPISLLECGGDSIFLDNFYCEQNPFVTTKIGHVMGSTSFTRTYDAIVRVSSFPRDGVSCALDLFKQVKTNISNDPKSIPLAAYLVHNKNHIIQGSASPSHPSGNVSPMKYFEEKHSTYAKKWYNFFHSRSDSTEDAFSSSFPEDEIDEEPQITIPKKSPLSKKIDFYSEKSKTDFIDILSHFLLANNSRYQAVELQEYTSSGPTKATRMKTILDYTTTLFQLSQHLFTTLTEILHTFNQKRKLEMMQKLSQNDNLDKSKSLQQTYPMWYFNLLQKLHVSLEETNFPSPTGFQEHFATVGVHLLPLSTLSQYISRDLFIVTDQVLAEVVKKQSQQFKNSGTTRFGLYHHDNSKEWSYLIRTLIQKLHDKDYRDVYYYEKMLFALETDSSLSSIVSSEHFSEVINNTLLNYYHAVLVEHIYNSVKTSNVNNKQRIVVTPLDNLQFLEEFKRQREEHLDQSLYSTSLPLTYFLMAIKSLNSTLLPKPTLLKTYYSATSPLDDSGGEEDTHPNTSQTFYSLIQSVEYCSEESENFVSFLKEKSETILSLGGMNKLLK</sequence>
<protein>
    <recommendedName>
        <fullName evidence="2">Gamma-secretase-activating protein C-terminal domain-containing protein</fullName>
    </recommendedName>
</protein>
<dbReference type="InterPro" id="IPR028010">
    <property type="entry name" value="GSAP_C_dom"/>
</dbReference>
<dbReference type="OrthoDB" id="9997853at2759"/>
<dbReference type="InterPro" id="IPR026172">
    <property type="entry name" value="GSAP_fam"/>
</dbReference>
<keyword evidence="4" id="KW-1185">Reference proteome</keyword>
<name>A0A6A5BYP7_NAEFO</name>
<dbReference type="Proteomes" id="UP000444721">
    <property type="component" value="Unassembled WGS sequence"/>
</dbReference>
<dbReference type="GO" id="GO:1902004">
    <property type="term" value="P:positive regulation of amyloid-beta formation"/>
    <property type="evidence" value="ECO:0007669"/>
    <property type="project" value="TreeGrafter"/>
</dbReference>
<evidence type="ECO:0000313" key="4">
    <source>
        <dbReference type="Proteomes" id="UP000444721"/>
    </source>
</evidence>
<dbReference type="OMA" id="HEPWPLM"/>
<comment type="caution">
    <text evidence="3">The sequence shown here is derived from an EMBL/GenBank/DDBJ whole genome shotgun (WGS) entry which is preliminary data.</text>
</comment>
<dbReference type="GO" id="GO:0005802">
    <property type="term" value="C:trans-Golgi network"/>
    <property type="evidence" value="ECO:0007669"/>
    <property type="project" value="TreeGrafter"/>
</dbReference>
<dbReference type="PANTHER" id="PTHR13630">
    <property type="entry name" value="GAMMA-SECRETASE-ACTIVATING PROTEIN"/>
    <property type="match status" value="1"/>
</dbReference>
<dbReference type="VEuPathDB" id="AmoebaDB:NfTy_029580"/>
<organism evidence="3 4">
    <name type="scientific">Naegleria fowleri</name>
    <name type="common">Brain eating amoeba</name>
    <dbReference type="NCBI Taxonomy" id="5763"/>
    <lineage>
        <taxon>Eukaryota</taxon>
        <taxon>Discoba</taxon>
        <taxon>Heterolobosea</taxon>
        <taxon>Tetramitia</taxon>
        <taxon>Eutetramitia</taxon>
        <taxon>Vahlkampfiidae</taxon>
        <taxon>Naegleria</taxon>
    </lineage>
</organism>
<feature type="compositionally biased region" description="Polar residues" evidence="1">
    <location>
        <begin position="151"/>
        <end position="163"/>
    </location>
</feature>
<evidence type="ECO:0000256" key="1">
    <source>
        <dbReference type="SAM" id="MobiDB-lite"/>
    </source>
</evidence>
<dbReference type="RefSeq" id="XP_044564445.1">
    <property type="nucleotide sequence ID" value="XM_044704481.1"/>
</dbReference>
<feature type="compositionally biased region" description="Polar residues" evidence="1">
    <location>
        <begin position="77"/>
        <end position="94"/>
    </location>
</feature>
<accession>A0A6A5BYP7</accession>
<evidence type="ECO:0000259" key="2">
    <source>
        <dbReference type="Pfam" id="PF14959"/>
    </source>
</evidence>
<proteinExistence type="predicted"/>
<feature type="compositionally biased region" description="Low complexity" evidence="1">
    <location>
        <begin position="101"/>
        <end position="128"/>
    </location>
</feature>
<dbReference type="GeneID" id="68108618"/>
<reference evidence="3 4" key="1">
    <citation type="journal article" date="2019" name="Sci. Rep.">
        <title>Nanopore sequencing improves the draft genome of the human pathogenic amoeba Naegleria fowleri.</title>
        <authorList>
            <person name="Liechti N."/>
            <person name="Schurch N."/>
            <person name="Bruggmann R."/>
            <person name="Wittwer M."/>
        </authorList>
    </citation>
    <scope>NUCLEOTIDE SEQUENCE [LARGE SCALE GENOMIC DNA]</scope>
    <source>
        <strain evidence="3 4">ATCC 30894</strain>
    </source>
</reference>
<feature type="region of interest" description="Disordered" evidence="1">
    <location>
        <begin position="77"/>
        <end position="219"/>
    </location>
</feature>
<feature type="domain" description="Gamma-secretase-activating protein C-terminal" evidence="2">
    <location>
        <begin position="1028"/>
        <end position="1144"/>
    </location>
</feature>
<gene>
    <name evidence="3" type="ORF">FDP41_001400</name>
</gene>
<feature type="compositionally biased region" description="Polar residues" evidence="1">
    <location>
        <begin position="129"/>
        <end position="143"/>
    </location>
</feature>
<evidence type="ECO:0000313" key="3">
    <source>
        <dbReference type="EMBL" id="KAF0979732.1"/>
    </source>
</evidence>